<accession>A0ABV8AA57</accession>
<comment type="caution">
    <text evidence="1">The sequence shown here is derived from an EMBL/GenBank/DDBJ whole genome shotgun (WGS) entry which is preliminary data.</text>
</comment>
<evidence type="ECO:0000313" key="1">
    <source>
        <dbReference type="EMBL" id="MFC3862206.1"/>
    </source>
</evidence>
<proteinExistence type="predicted"/>
<dbReference type="RefSeq" id="WP_380079855.1">
    <property type="nucleotide sequence ID" value="NZ_JBHRZF010000180.1"/>
</dbReference>
<dbReference type="InterPro" id="IPR013321">
    <property type="entry name" value="Arc_rbn_hlx_hlx"/>
</dbReference>
<reference evidence="2" key="1">
    <citation type="journal article" date="2019" name="Int. J. Syst. Evol. Microbiol.">
        <title>The Global Catalogue of Microorganisms (GCM) 10K type strain sequencing project: providing services to taxonomists for standard genome sequencing and annotation.</title>
        <authorList>
            <consortium name="The Broad Institute Genomics Platform"/>
            <consortium name="The Broad Institute Genome Sequencing Center for Infectious Disease"/>
            <person name="Wu L."/>
            <person name="Ma J."/>
        </authorList>
    </citation>
    <scope>NUCLEOTIDE SEQUENCE [LARGE SCALE GENOMIC DNA]</scope>
    <source>
        <strain evidence="2">CCTCC AB 2013263</strain>
    </source>
</reference>
<evidence type="ECO:0000313" key="2">
    <source>
        <dbReference type="Proteomes" id="UP001595748"/>
    </source>
</evidence>
<protein>
    <recommendedName>
        <fullName evidence="3">Ribbon-helix-helix CopG family protein</fullName>
    </recommendedName>
</protein>
<name>A0ABV8AA57_9DEIO</name>
<keyword evidence="2" id="KW-1185">Reference proteome</keyword>
<dbReference type="Proteomes" id="UP001595748">
    <property type="component" value="Unassembled WGS sequence"/>
</dbReference>
<dbReference type="EMBL" id="JBHRZF010000180">
    <property type="protein sequence ID" value="MFC3862206.1"/>
    <property type="molecule type" value="Genomic_DNA"/>
</dbReference>
<sequence>MKHVHLPLSEPVHRALMDAARVRGQSATTLVREAIETWLQDWQEQQLNAELDAYIAAEAGGPNDLDPLLAQASEEHLLETR</sequence>
<evidence type="ECO:0008006" key="3">
    <source>
        <dbReference type="Google" id="ProtNLM"/>
    </source>
</evidence>
<dbReference type="Gene3D" id="1.10.1220.10">
    <property type="entry name" value="Met repressor-like"/>
    <property type="match status" value="1"/>
</dbReference>
<organism evidence="1 2">
    <name type="scientific">Deinococcus antarcticus</name>
    <dbReference type="NCBI Taxonomy" id="1298767"/>
    <lineage>
        <taxon>Bacteria</taxon>
        <taxon>Thermotogati</taxon>
        <taxon>Deinococcota</taxon>
        <taxon>Deinococci</taxon>
        <taxon>Deinococcales</taxon>
        <taxon>Deinococcaceae</taxon>
        <taxon>Deinococcus</taxon>
    </lineage>
</organism>
<gene>
    <name evidence="1" type="ORF">ACFOPQ_15685</name>
</gene>